<gene>
    <name evidence="1" type="ORF">JI735_19585</name>
</gene>
<dbReference type="RefSeq" id="WP_157771293.1">
    <property type="nucleotide sequence ID" value="NZ_CP068595.1"/>
</dbReference>
<dbReference type="EMBL" id="CP068595">
    <property type="protein sequence ID" value="QQZ58933.1"/>
    <property type="molecule type" value="Genomic_DNA"/>
</dbReference>
<sequence length="56" mass="6304">MNSFDVTLEDMKAMPAGSVVGIACDNCEGHEDHTKQLDGTWKCNWCDDVKNIDQWT</sequence>
<dbReference type="Proteomes" id="UP000595841">
    <property type="component" value="Chromosome"/>
</dbReference>
<proteinExistence type="predicted"/>
<protein>
    <submittedName>
        <fullName evidence="1">Uncharacterized protein</fullName>
    </submittedName>
</protein>
<accession>A0A974S9X9</accession>
<dbReference type="AlphaFoldDB" id="A0A974S9X9"/>
<evidence type="ECO:0000313" key="1">
    <source>
        <dbReference type="EMBL" id="QQZ58933.1"/>
    </source>
</evidence>
<organism evidence="1 2">
    <name type="scientific">Paenibacillus sonchi</name>
    <dbReference type="NCBI Taxonomy" id="373687"/>
    <lineage>
        <taxon>Bacteria</taxon>
        <taxon>Bacillati</taxon>
        <taxon>Bacillota</taxon>
        <taxon>Bacilli</taxon>
        <taxon>Bacillales</taxon>
        <taxon>Paenibacillaceae</taxon>
        <taxon>Paenibacillus</taxon>
        <taxon>Paenibacillus sonchi group</taxon>
    </lineage>
</organism>
<name>A0A974S9X9_9BACL</name>
<evidence type="ECO:0000313" key="2">
    <source>
        <dbReference type="Proteomes" id="UP000595841"/>
    </source>
</evidence>
<dbReference type="KEGG" id="pson:JI735_19585"/>
<reference evidence="1 2" key="1">
    <citation type="submission" date="2021-01" db="EMBL/GenBank/DDBJ databases">
        <title>Whole genome sequence of Paenibacillus sonchi LMG 24727 for comparative genomics.</title>
        <authorList>
            <person name="Lee G."/>
            <person name="Kim M.-J."/>
            <person name="Lim K."/>
            <person name="Shin J.-H."/>
        </authorList>
    </citation>
    <scope>NUCLEOTIDE SEQUENCE [LARGE SCALE GENOMIC DNA]</scope>
    <source>
        <strain evidence="1 2">LMG 24727</strain>
    </source>
</reference>
<keyword evidence="2" id="KW-1185">Reference proteome</keyword>